<reference evidence="2 3" key="1">
    <citation type="submission" date="2017-02" db="EMBL/GenBank/DDBJ databases">
        <authorList>
            <person name="Peterson S.W."/>
        </authorList>
    </citation>
    <scope>NUCLEOTIDE SEQUENCE [LARGE SCALE GENOMIC DNA]</scope>
    <source>
        <strain evidence="2 3">DSM 15102</strain>
    </source>
</reference>
<dbReference type="InterPro" id="IPR052533">
    <property type="entry name" value="WalJ/YycJ-like"/>
</dbReference>
<dbReference type="OrthoDB" id="9781189at2"/>
<feature type="domain" description="Metallo-beta-lactamase" evidence="1">
    <location>
        <begin position="11"/>
        <end position="191"/>
    </location>
</feature>
<dbReference type="PANTHER" id="PTHR47619">
    <property type="entry name" value="METALLO-HYDROLASE YYCJ-RELATED"/>
    <property type="match status" value="1"/>
</dbReference>
<dbReference type="PANTHER" id="PTHR47619:SF1">
    <property type="entry name" value="EXODEOXYRIBONUCLEASE WALJ"/>
    <property type="match status" value="1"/>
</dbReference>
<name>A0A1T4M6Q4_9FIRM</name>
<dbReference type="Gene3D" id="3.60.15.10">
    <property type="entry name" value="Ribonuclease Z/Hydroxyacylglutathione hydrolase-like"/>
    <property type="match status" value="1"/>
</dbReference>
<dbReference type="Proteomes" id="UP000196365">
    <property type="component" value="Unassembled WGS sequence"/>
</dbReference>
<gene>
    <name evidence="2" type="ORF">SAMN02745973_01213</name>
</gene>
<sequence length="262" mass="29408">MKICSIASGSSGNCIYVEELKTKVLIDIGISGKKVTDSLSKIGVDGKEIDGILVTHDHEDHIKGVGILSRKYDIPIYANQGTWEVMKDRIGKISSKNIKYFDSRTSFTIKDVYIESFSTSHDAKDPVGFSIYGENKKMSIATDLGYINKEIFEKLYGADMLLLEANHDVEMLKAGPYPYYLKRRILGEEGHLSNESAGKALIHLVEKGLKRVLLAHLSQKNNFPELAYQTVYNILTEHKIKVGKDIKMDVAHRESMSEVYSL</sequence>
<dbReference type="AlphaFoldDB" id="A0A1T4M6Q4"/>
<dbReference type="InterPro" id="IPR036866">
    <property type="entry name" value="RibonucZ/Hydroxyglut_hydro"/>
</dbReference>
<dbReference type="InterPro" id="IPR001279">
    <property type="entry name" value="Metallo-B-lactamas"/>
</dbReference>
<accession>A0A1T4M6Q4</accession>
<dbReference type="EMBL" id="FUWV01000006">
    <property type="protein sequence ID" value="SJZ62585.1"/>
    <property type="molecule type" value="Genomic_DNA"/>
</dbReference>
<dbReference type="SUPFAM" id="SSF56281">
    <property type="entry name" value="Metallo-hydrolase/oxidoreductase"/>
    <property type="match status" value="1"/>
</dbReference>
<organism evidence="2 3">
    <name type="scientific">Garciella nitratireducens DSM 15102</name>
    <dbReference type="NCBI Taxonomy" id="1121911"/>
    <lineage>
        <taxon>Bacteria</taxon>
        <taxon>Bacillati</taxon>
        <taxon>Bacillota</taxon>
        <taxon>Clostridia</taxon>
        <taxon>Eubacteriales</taxon>
        <taxon>Eubacteriaceae</taxon>
        <taxon>Garciella</taxon>
    </lineage>
</organism>
<protein>
    <submittedName>
        <fullName evidence="2">Phosphoribosyl 1,2-cyclic phosphodiesterase</fullName>
    </submittedName>
</protein>
<evidence type="ECO:0000313" key="3">
    <source>
        <dbReference type="Proteomes" id="UP000196365"/>
    </source>
</evidence>
<dbReference type="RefSeq" id="WP_087678654.1">
    <property type="nucleotide sequence ID" value="NZ_FUWV01000006.1"/>
</dbReference>
<keyword evidence="3" id="KW-1185">Reference proteome</keyword>
<proteinExistence type="predicted"/>
<dbReference type="SMART" id="SM00849">
    <property type="entry name" value="Lactamase_B"/>
    <property type="match status" value="1"/>
</dbReference>
<evidence type="ECO:0000259" key="1">
    <source>
        <dbReference type="SMART" id="SM00849"/>
    </source>
</evidence>
<evidence type="ECO:0000313" key="2">
    <source>
        <dbReference type="EMBL" id="SJZ62585.1"/>
    </source>
</evidence>
<dbReference type="Pfam" id="PF12706">
    <property type="entry name" value="Lactamase_B_2"/>
    <property type="match status" value="1"/>
</dbReference>